<dbReference type="InterPro" id="IPR051706">
    <property type="entry name" value="Glycosyltransferase_domain"/>
</dbReference>
<dbReference type="SUPFAM" id="SSF53448">
    <property type="entry name" value="Nucleotide-diphospho-sugar transferases"/>
    <property type="match status" value="1"/>
</dbReference>
<dbReference type="Pfam" id="PF04488">
    <property type="entry name" value="Gly_transf_sug"/>
    <property type="match status" value="1"/>
</dbReference>
<dbReference type="GO" id="GO:0000030">
    <property type="term" value="F:mannosyltransferase activity"/>
    <property type="evidence" value="ECO:0007669"/>
    <property type="project" value="TreeGrafter"/>
</dbReference>
<dbReference type="PANTHER" id="PTHR32385">
    <property type="entry name" value="MANNOSYL PHOSPHORYLINOSITOL CERAMIDE SYNTHASE"/>
    <property type="match status" value="1"/>
</dbReference>
<evidence type="ECO:0000256" key="3">
    <source>
        <dbReference type="SAM" id="SignalP"/>
    </source>
</evidence>
<keyword evidence="3" id="KW-0732">Signal</keyword>
<comment type="caution">
    <text evidence="4">The sequence shown here is derived from an EMBL/GenBank/DDBJ whole genome shotgun (WGS) entry which is preliminary data.</text>
</comment>
<reference evidence="4 5" key="1">
    <citation type="journal article" date="2024" name="Nat. Commun.">
        <title>Phylogenomics reveals the evolutionary origins of lichenization in chlorophyte algae.</title>
        <authorList>
            <person name="Puginier C."/>
            <person name="Libourel C."/>
            <person name="Otte J."/>
            <person name="Skaloud P."/>
            <person name="Haon M."/>
            <person name="Grisel S."/>
            <person name="Petersen M."/>
            <person name="Berrin J.G."/>
            <person name="Delaux P.M."/>
            <person name="Dal Grande F."/>
            <person name="Keller J."/>
        </authorList>
    </citation>
    <scope>NUCLEOTIDE SEQUENCE [LARGE SCALE GENOMIC DNA]</scope>
    <source>
        <strain evidence="4 5">SAG 2043</strain>
    </source>
</reference>
<dbReference type="GO" id="GO:0016020">
    <property type="term" value="C:membrane"/>
    <property type="evidence" value="ECO:0007669"/>
    <property type="project" value="GOC"/>
</dbReference>
<gene>
    <name evidence="4" type="ORF">WJX72_003001</name>
</gene>
<evidence type="ECO:0000313" key="5">
    <source>
        <dbReference type="Proteomes" id="UP001489004"/>
    </source>
</evidence>
<dbReference type="Proteomes" id="UP001489004">
    <property type="component" value="Unassembled WGS sequence"/>
</dbReference>
<name>A0AAW1P5H2_9CHLO</name>
<evidence type="ECO:0000256" key="1">
    <source>
        <dbReference type="ARBA" id="ARBA00022679"/>
    </source>
</evidence>
<keyword evidence="1" id="KW-0808">Transferase</keyword>
<protein>
    <submittedName>
        <fullName evidence="4">Uncharacterized protein</fullName>
    </submittedName>
</protein>
<dbReference type="GO" id="GO:0051999">
    <property type="term" value="P:mannosyl-inositol phosphorylceramide biosynthetic process"/>
    <property type="evidence" value="ECO:0007669"/>
    <property type="project" value="TreeGrafter"/>
</dbReference>
<evidence type="ECO:0000313" key="4">
    <source>
        <dbReference type="EMBL" id="KAK9803592.1"/>
    </source>
</evidence>
<feature type="compositionally biased region" description="Polar residues" evidence="2">
    <location>
        <begin position="344"/>
        <end position="356"/>
    </location>
</feature>
<feature type="region of interest" description="Disordered" evidence="2">
    <location>
        <begin position="308"/>
        <end position="356"/>
    </location>
</feature>
<feature type="signal peptide" evidence="3">
    <location>
        <begin position="1"/>
        <end position="21"/>
    </location>
</feature>
<dbReference type="AlphaFoldDB" id="A0AAW1P5H2"/>
<dbReference type="InterPro" id="IPR029044">
    <property type="entry name" value="Nucleotide-diphossugar_trans"/>
</dbReference>
<feature type="chain" id="PRO_5043957236" evidence="3">
    <location>
        <begin position="22"/>
        <end position="356"/>
    </location>
</feature>
<accession>A0AAW1P5H2</accession>
<keyword evidence="5" id="KW-1185">Reference proteome</keyword>
<dbReference type="Gene3D" id="3.90.550.20">
    <property type="match status" value="1"/>
</dbReference>
<dbReference type="InterPro" id="IPR007577">
    <property type="entry name" value="GlycoTrfase_DXD_sugar-bd_CS"/>
</dbReference>
<sequence length="356" mass="40178">MVPRPAQWLLVLLLLASAVAAHRPWHPSSFWPWRQDPQQFVGTSLKVPKILHHVYMGGYKEYLAGTKRRPAVNVAAWRESCLIQHPDWTAMFWDEANAHRLLAEHYAWFLPTWARYGSTIARADAIRPFIMHRYGGLYLDLDVQCFRNGASFLTGYDVVLQASSGPWDKGTINCAMASVPEHPLWMVYAHLLPSKQQENDTLEATGPRVLAQAVAMHFDTKLPIKAGLHADADDTVVQVYPAGQWYLACMPPKDEPACSRLLIKALVTGELPLDRLAGHHRFHGTWYDAPHDDRLWEDLRATVLQSPRMGHQGAGQGLIQPAARPQPRSWRSWGLPKAGRSKTSRAQEANARRSNQ</sequence>
<proteinExistence type="predicted"/>
<organism evidence="4 5">
    <name type="scientific">[Myrmecia] bisecta</name>
    <dbReference type="NCBI Taxonomy" id="41462"/>
    <lineage>
        <taxon>Eukaryota</taxon>
        <taxon>Viridiplantae</taxon>
        <taxon>Chlorophyta</taxon>
        <taxon>core chlorophytes</taxon>
        <taxon>Trebouxiophyceae</taxon>
        <taxon>Trebouxiales</taxon>
        <taxon>Trebouxiaceae</taxon>
        <taxon>Myrmecia</taxon>
    </lineage>
</organism>
<dbReference type="PANTHER" id="PTHR32385:SF23">
    <property type="entry name" value="NUCLEOTIDE-DIPHOSPHO-SUGAR TRANSFERASE"/>
    <property type="match status" value="1"/>
</dbReference>
<evidence type="ECO:0000256" key="2">
    <source>
        <dbReference type="SAM" id="MobiDB-lite"/>
    </source>
</evidence>
<dbReference type="EMBL" id="JALJOR010000020">
    <property type="protein sequence ID" value="KAK9803592.1"/>
    <property type="molecule type" value="Genomic_DNA"/>
</dbReference>